<keyword evidence="1" id="KW-0175">Coiled coil</keyword>
<proteinExistence type="predicted"/>
<evidence type="ECO:0000259" key="2">
    <source>
        <dbReference type="Pfam" id="PF26571"/>
    </source>
</evidence>
<name>A0A3N0E6Z0_9ACTN</name>
<keyword evidence="4" id="KW-1185">Reference proteome</keyword>
<evidence type="ECO:0000256" key="1">
    <source>
        <dbReference type="SAM" id="Coils"/>
    </source>
</evidence>
<dbReference type="OrthoDB" id="2989771at2"/>
<evidence type="ECO:0000313" key="4">
    <source>
        <dbReference type="Proteomes" id="UP000269198"/>
    </source>
</evidence>
<dbReference type="Proteomes" id="UP000269198">
    <property type="component" value="Unassembled WGS sequence"/>
</dbReference>
<sequence>MEPHQRTGEEDFADFWAPDPDRVRLRDSLSALFRSRPALPRGRAATVAIVLTTTLAAPLTAGQASATMPADEPEQSLDELVERSDELSEEYNGELRDMEAVLADAEKAEERAEQTKEEVEQATEQVRQLAVASYTNGGVDPAFSLFVDDDPQRVLDQASVVEHLSSSNQDKVELLEEAIERDEKAQANAEEKAAKVEEDLDELEERREEVQKLIADYPEQEMGGPDNLTPRTRQMRDVIIEEFGEREDLGGVGCFRESGGAVVGEHPKGRACDFMVAEYTMPTKKQNERGQRIADWAKENAERLGIMYIIWRQQIWDIRRGDEGWRDMEDRGSITENHYDHVHISMF</sequence>
<feature type="coiled-coil region" evidence="1">
    <location>
        <begin position="172"/>
        <end position="220"/>
    </location>
</feature>
<accession>A0A3N0E6Z0</accession>
<reference evidence="3 4" key="1">
    <citation type="submission" date="2018-11" db="EMBL/GenBank/DDBJ databases">
        <title>The genome draft of YIM 96095.</title>
        <authorList>
            <person name="Tang S.-K."/>
            <person name="Chunyu W.-X."/>
            <person name="Feng Y.-Z."/>
        </authorList>
    </citation>
    <scope>NUCLEOTIDE SEQUENCE [LARGE SCALE GENOMIC DNA]</scope>
    <source>
        <strain evidence="3 4">YIM 96095</strain>
    </source>
</reference>
<dbReference type="Pfam" id="PF26571">
    <property type="entry name" value="VldE"/>
    <property type="match status" value="1"/>
</dbReference>
<evidence type="ECO:0000313" key="3">
    <source>
        <dbReference type="EMBL" id="RNL83621.1"/>
    </source>
</evidence>
<feature type="domain" description="ARB-07466-like C-terminal" evidence="2">
    <location>
        <begin position="226"/>
        <end position="339"/>
    </location>
</feature>
<dbReference type="AlphaFoldDB" id="A0A3N0E6Z0"/>
<dbReference type="RefSeq" id="WP_123202081.1">
    <property type="nucleotide sequence ID" value="NZ_RJMB01000015.1"/>
</dbReference>
<organism evidence="3 4">
    <name type="scientific">Halostreptopolyspora alba</name>
    <dbReference type="NCBI Taxonomy" id="2487137"/>
    <lineage>
        <taxon>Bacteria</taxon>
        <taxon>Bacillati</taxon>
        <taxon>Actinomycetota</taxon>
        <taxon>Actinomycetes</taxon>
        <taxon>Streptosporangiales</taxon>
        <taxon>Nocardiopsidaceae</taxon>
        <taxon>Halostreptopolyspora</taxon>
    </lineage>
</organism>
<dbReference type="Gene3D" id="6.10.250.3150">
    <property type="match status" value="1"/>
</dbReference>
<protein>
    <recommendedName>
        <fullName evidence="2">ARB-07466-like C-terminal domain-containing protein</fullName>
    </recommendedName>
</protein>
<comment type="caution">
    <text evidence="3">The sequence shown here is derived from an EMBL/GenBank/DDBJ whole genome shotgun (WGS) entry which is preliminary data.</text>
</comment>
<dbReference type="InterPro" id="IPR058593">
    <property type="entry name" value="ARB_07466-like_C"/>
</dbReference>
<dbReference type="EMBL" id="RJMB01000015">
    <property type="protein sequence ID" value="RNL83621.1"/>
    <property type="molecule type" value="Genomic_DNA"/>
</dbReference>
<gene>
    <name evidence="3" type="ORF">EFW17_15335</name>
</gene>
<feature type="coiled-coil region" evidence="1">
    <location>
        <begin position="77"/>
        <end position="132"/>
    </location>
</feature>